<evidence type="ECO:0000313" key="2">
    <source>
        <dbReference type="Proteomes" id="UP001497700"/>
    </source>
</evidence>
<sequence>MIPDFSHSPDDCSRPLHNVRSFDDISVRRWPPATLCQRPSTAESSSWHGTTSAEIIADLGNRLEASKQEIRDLNETLERTRERAAKLIGKLLRQKRDIASALEKSETQREDETKRQQDTAEITRLAWDRFCEWTEIEADEHHDRPPVPCMDCSKAHADRSKTEREAKDLRLELGHANKRLEYERDASSVIARQAENYQRLVDLQHGEIKDGKAKLGAMFVVVEKLKRENQELLEREKKWSTPGVSNDTTPPC</sequence>
<gene>
    <name evidence="1" type="ORF">F4820DRAFT_436199</name>
</gene>
<organism evidence="1 2">
    <name type="scientific">Hypoxylon rubiginosum</name>
    <dbReference type="NCBI Taxonomy" id="110542"/>
    <lineage>
        <taxon>Eukaryota</taxon>
        <taxon>Fungi</taxon>
        <taxon>Dikarya</taxon>
        <taxon>Ascomycota</taxon>
        <taxon>Pezizomycotina</taxon>
        <taxon>Sordariomycetes</taxon>
        <taxon>Xylariomycetidae</taxon>
        <taxon>Xylariales</taxon>
        <taxon>Hypoxylaceae</taxon>
        <taxon>Hypoxylon</taxon>
    </lineage>
</organism>
<protein>
    <submittedName>
        <fullName evidence="1">Uncharacterized protein</fullName>
    </submittedName>
</protein>
<name>A0ACB9YPG0_9PEZI</name>
<comment type="caution">
    <text evidence="1">The sequence shown here is derived from an EMBL/GenBank/DDBJ whole genome shotgun (WGS) entry which is preliminary data.</text>
</comment>
<dbReference type="EMBL" id="MU393578">
    <property type="protein sequence ID" value="KAI4860660.1"/>
    <property type="molecule type" value="Genomic_DNA"/>
</dbReference>
<evidence type="ECO:0000313" key="1">
    <source>
        <dbReference type="EMBL" id="KAI4860660.1"/>
    </source>
</evidence>
<keyword evidence="2" id="KW-1185">Reference proteome</keyword>
<reference evidence="1 2" key="1">
    <citation type="journal article" date="2022" name="New Phytol.">
        <title>Ecological generalism drives hyperdiversity of secondary metabolite gene clusters in xylarialean endophytes.</title>
        <authorList>
            <person name="Franco M.E.E."/>
            <person name="Wisecaver J.H."/>
            <person name="Arnold A.E."/>
            <person name="Ju Y.M."/>
            <person name="Slot J.C."/>
            <person name="Ahrendt S."/>
            <person name="Moore L.P."/>
            <person name="Eastman K.E."/>
            <person name="Scott K."/>
            <person name="Konkel Z."/>
            <person name="Mondo S.J."/>
            <person name="Kuo A."/>
            <person name="Hayes R.D."/>
            <person name="Haridas S."/>
            <person name="Andreopoulos B."/>
            <person name="Riley R."/>
            <person name="LaButti K."/>
            <person name="Pangilinan J."/>
            <person name="Lipzen A."/>
            <person name="Amirebrahimi M."/>
            <person name="Yan J."/>
            <person name="Adam C."/>
            <person name="Keymanesh K."/>
            <person name="Ng V."/>
            <person name="Louie K."/>
            <person name="Northen T."/>
            <person name="Drula E."/>
            <person name="Henrissat B."/>
            <person name="Hsieh H.M."/>
            <person name="Youens-Clark K."/>
            <person name="Lutzoni F."/>
            <person name="Miadlikowska J."/>
            <person name="Eastwood D.C."/>
            <person name="Hamelin R.C."/>
            <person name="Grigoriev I.V."/>
            <person name="U'Ren J.M."/>
        </authorList>
    </citation>
    <scope>NUCLEOTIDE SEQUENCE [LARGE SCALE GENOMIC DNA]</scope>
    <source>
        <strain evidence="1 2">CBS 119005</strain>
    </source>
</reference>
<dbReference type="Proteomes" id="UP001497700">
    <property type="component" value="Unassembled WGS sequence"/>
</dbReference>
<accession>A0ACB9YPG0</accession>
<proteinExistence type="predicted"/>